<name>A0A953ICK8_SYMTR</name>
<comment type="caution">
    <text evidence="2">The sequence shown here is derived from an EMBL/GenBank/DDBJ whole genome shotgun (WGS) entry which is preliminary data.</text>
</comment>
<evidence type="ECO:0000256" key="1">
    <source>
        <dbReference type="SAM" id="Phobius"/>
    </source>
</evidence>
<proteinExistence type="predicted"/>
<dbReference type="Proteomes" id="UP000732377">
    <property type="component" value="Unassembled WGS sequence"/>
</dbReference>
<keyword evidence="1" id="KW-0812">Transmembrane</keyword>
<accession>A0A953ICK8</accession>
<evidence type="ECO:0000313" key="3">
    <source>
        <dbReference type="Proteomes" id="UP000732377"/>
    </source>
</evidence>
<gene>
    <name evidence="2" type="ORF">CWE10_20715</name>
</gene>
<dbReference type="EMBL" id="PIUK01000569">
    <property type="protein sequence ID" value="MBY6278518.1"/>
    <property type="molecule type" value="Genomic_DNA"/>
</dbReference>
<protein>
    <submittedName>
        <fullName evidence="2">Uncharacterized protein</fullName>
    </submittedName>
</protein>
<dbReference type="AlphaFoldDB" id="A0A953ICK8"/>
<evidence type="ECO:0000313" key="2">
    <source>
        <dbReference type="EMBL" id="MBY6278518.1"/>
    </source>
</evidence>
<keyword evidence="1" id="KW-1133">Transmembrane helix</keyword>
<sequence>MNLKENWLAASMFFLAGGILQGVRELIRGQLYAAVLSKPTWSYPDPLIDSMVPGYLQKLAVAAFVLSAASGLWPYVKTITTKLRQE</sequence>
<organism evidence="2 3">
    <name type="scientific">Symbiobacterium thermophilum</name>
    <dbReference type="NCBI Taxonomy" id="2734"/>
    <lineage>
        <taxon>Bacteria</taxon>
        <taxon>Bacillati</taxon>
        <taxon>Bacillota</taxon>
        <taxon>Clostridia</taxon>
        <taxon>Eubacteriales</taxon>
        <taxon>Symbiobacteriaceae</taxon>
        <taxon>Symbiobacterium</taxon>
    </lineage>
</organism>
<reference evidence="2" key="1">
    <citation type="submission" date="2017-11" db="EMBL/GenBank/DDBJ databases">
        <title>Three new genomes from thermophilic consortium.</title>
        <authorList>
            <person name="Quaggio R."/>
            <person name="Amgarten D."/>
            <person name="Setubal J.C."/>
        </authorList>
    </citation>
    <scope>NUCLEOTIDE SEQUENCE</scope>
    <source>
        <strain evidence="2">ZCTH01-B2</strain>
    </source>
</reference>
<dbReference type="RefSeq" id="WP_273382095.1">
    <property type="nucleotide sequence ID" value="NZ_PIUK01000569.1"/>
</dbReference>
<feature type="transmembrane region" description="Helical" evidence="1">
    <location>
        <begin position="57"/>
        <end position="76"/>
    </location>
</feature>
<keyword evidence="1" id="KW-0472">Membrane</keyword>